<gene>
    <name evidence="2" type="ORF">ATE80_27610</name>
</gene>
<evidence type="ECO:0000313" key="2">
    <source>
        <dbReference type="EMBL" id="KUH35706.1"/>
    </source>
</evidence>
<protein>
    <submittedName>
        <fullName evidence="2">Uncharacterized protein</fullName>
    </submittedName>
</protein>
<keyword evidence="3" id="KW-1185">Reference proteome</keyword>
<keyword evidence="1" id="KW-0732">Signal</keyword>
<dbReference type="Proteomes" id="UP000054011">
    <property type="component" value="Unassembled WGS sequence"/>
</dbReference>
<accession>A0A124EBW1</accession>
<comment type="caution">
    <text evidence="2">The sequence shown here is derived from an EMBL/GenBank/DDBJ whole genome shotgun (WGS) entry which is preliminary data.</text>
</comment>
<feature type="chain" id="PRO_5007170893" evidence="1">
    <location>
        <begin position="28"/>
        <end position="65"/>
    </location>
</feature>
<evidence type="ECO:0000313" key="3">
    <source>
        <dbReference type="Proteomes" id="UP000054011"/>
    </source>
</evidence>
<name>A0A124EBW1_9ACTN</name>
<reference evidence="2 3" key="1">
    <citation type="submission" date="2015-11" db="EMBL/GenBank/DDBJ databases">
        <title>Genome-wide analysis reveals the secondary metabolome in Streptomyces kanasensis ZX01.</title>
        <authorList>
            <person name="Zhang G."/>
            <person name="Han L."/>
            <person name="Feng J."/>
            <person name="Zhang X."/>
        </authorList>
    </citation>
    <scope>NUCLEOTIDE SEQUENCE [LARGE SCALE GENOMIC DNA]</scope>
    <source>
        <strain evidence="2 3">ZX01</strain>
    </source>
</reference>
<dbReference type="PROSITE" id="PS51257">
    <property type="entry name" value="PROKAR_LIPOPROTEIN"/>
    <property type="match status" value="1"/>
</dbReference>
<dbReference type="EMBL" id="LNSV01000117">
    <property type="protein sequence ID" value="KUH35706.1"/>
    <property type="molecule type" value="Genomic_DNA"/>
</dbReference>
<sequence>MRRRHTAALAAALAVAAACLLPTTAAATAGPGPLPPVLPAAESLVTEGVSVEGPLINNVTLPFGL</sequence>
<evidence type="ECO:0000256" key="1">
    <source>
        <dbReference type="SAM" id="SignalP"/>
    </source>
</evidence>
<proteinExistence type="predicted"/>
<organism evidence="2 3">
    <name type="scientific">Streptomyces kanasensis</name>
    <dbReference type="NCBI Taxonomy" id="936756"/>
    <lineage>
        <taxon>Bacteria</taxon>
        <taxon>Bacillati</taxon>
        <taxon>Actinomycetota</taxon>
        <taxon>Actinomycetes</taxon>
        <taxon>Kitasatosporales</taxon>
        <taxon>Streptomycetaceae</taxon>
        <taxon>Streptomyces</taxon>
    </lineage>
</organism>
<feature type="signal peptide" evidence="1">
    <location>
        <begin position="1"/>
        <end position="27"/>
    </location>
</feature>
<dbReference type="RefSeq" id="WP_058944996.1">
    <property type="nucleotide sequence ID" value="NZ_LNSV01000117.1"/>
</dbReference>
<dbReference type="AlphaFoldDB" id="A0A124EBW1"/>